<keyword evidence="2" id="KW-1185">Reference proteome</keyword>
<proteinExistence type="predicted"/>
<feature type="non-terminal residue" evidence="1">
    <location>
        <position position="156"/>
    </location>
</feature>
<evidence type="ECO:0000313" key="1">
    <source>
        <dbReference type="EMBL" id="KAK3077918.1"/>
    </source>
</evidence>
<reference evidence="1" key="1">
    <citation type="submission" date="2024-09" db="EMBL/GenBank/DDBJ databases">
        <title>Black Yeasts Isolated from many extreme environments.</title>
        <authorList>
            <person name="Coleine C."/>
            <person name="Stajich J.E."/>
            <person name="Selbmann L."/>
        </authorList>
    </citation>
    <scope>NUCLEOTIDE SEQUENCE</scope>
    <source>
        <strain evidence="1">CCFEE 5737</strain>
    </source>
</reference>
<protein>
    <submittedName>
        <fullName evidence="1">Uncharacterized protein</fullName>
    </submittedName>
</protein>
<accession>A0ACC3DN35</accession>
<gene>
    <name evidence="1" type="ORF">LTS18_008913</name>
</gene>
<name>A0ACC3DN35_9PEZI</name>
<dbReference type="Proteomes" id="UP001186974">
    <property type="component" value="Unassembled WGS sequence"/>
</dbReference>
<organism evidence="1 2">
    <name type="scientific">Coniosporium uncinatum</name>
    <dbReference type="NCBI Taxonomy" id="93489"/>
    <lineage>
        <taxon>Eukaryota</taxon>
        <taxon>Fungi</taxon>
        <taxon>Dikarya</taxon>
        <taxon>Ascomycota</taxon>
        <taxon>Pezizomycotina</taxon>
        <taxon>Dothideomycetes</taxon>
        <taxon>Dothideomycetes incertae sedis</taxon>
        <taxon>Coniosporium</taxon>
    </lineage>
</organism>
<sequence length="156" mass="16802">MSDTQSDADKIRNKRLAKLGGGNQSTTPAQTEETPSASAASPSSTPQLVKADQDVTNLQSTPNPGQSTSSPTSNPFSQVIQPTPQPQSQQENKPPPKITITPKTQPKRTADGLDGTRPRSRSRMGGKETLEQWEDRALSSIFRITLDPERKADAHG</sequence>
<dbReference type="EMBL" id="JAWDJW010002374">
    <property type="protein sequence ID" value="KAK3077918.1"/>
    <property type="molecule type" value="Genomic_DNA"/>
</dbReference>
<comment type="caution">
    <text evidence="1">The sequence shown here is derived from an EMBL/GenBank/DDBJ whole genome shotgun (WGS) entry which is preliminary data.</text>
</comment>
<evidence type="ECO:0000313" key="2">
    <source>
        <dbReference type="Proteomes" id="UP001186974"/>
    </source>
</evidence>